<feature type="binding site" evidence="1">
    <location>
        <position position="102"/>
    </location>
    <ligand>
        <name>L-histidine</name>
        <dbReference type="ChEBI" id="CHEBI:57595"/>
    </ligand>
</feature>
<dbReference type="EMBL" id="AY458634">
    <property type="protein sequence ID" value="AAR37627.1"/>
    <property type="molecule type" value="Genomic_DNA"/>
</dbReference>
<proteinExistence type="predicted"/>
<accession>Q6SHJ4</accession>
<evidence type="ECO:0000259" key="2">
    <source>
        <dbReference type="Pfam" id="PF13393"/>
    </source>
</evidence>
<keyword evidence="3" id="KW-0328">Glycosyltransferase</keyword>
<feature type="binding site" evidence="1">
    <location>
        <position position="297"/>
    </location>
    <ligand>
        <name>L-histidine</name>
        <dbReference type="ChEBI" id="CHEBI:57595"/>
    </ligand>
</feature>
<dbReference type="PANTHER" id="PTHR43707">
    <property type="entry name" value="HISTIDYL-TRNA SYNTHETASE"/>
    <property type="match status" value="1"/>
</dbReference>
<dbReference type="GO" id="GO:0016757">
    <property type="term" value="F:glycosyltransferase activity"/>
    <property type="evidence" value="ECO:0007669"/>
    <property type="project" value="UniProtKB-KW"/>
</dbReference>
<keyword evidence="3" id="KW-0808">Transferase</keyword>
<sequence>MKSKNYSEKILDVFKKKGFVFSEPDVLLDSNYIIQRSGENFKKLMLTFEDDTGKNMCLRPDLTVAACVKYLKENSRGASKIYYSGQAYRRSNNSKESIINDQVGLEIIGSKKKLSDDKEIINTILKSIDKIKIKNVSINIGNVSLFRQLIDSLNMPERWKLRLIRHFWRPKYFEDLLNRLETNSDIDPITVDFDKKKFSEMKKLNQNQEIAGRKISEILSRFDKKIRDPRSFAEGKKTAKIIREFLKISCPIDQMEKNLNKFFKKNNIKKNIIKNLLPMKNLSKSDYKIIFSTNFGRDIEYYTGMVFDIWASTNKNKQEIARGGRYDNLLKSLGSKKDVSAVGAAINLNNLSRLMQ</sequence>
<feature type="binding site" evidence="1">
    <location>
        <position position="89"/>
    </location>
    <ligand>
        <name>L-histidine</name>
        <dbReference type="ChEBI" id="CHEBI:57595"/>
    </ligand>
</feature>
<dbReference type="InterPro" id="IPR004516">
    <property type="entry name" value="HisRS/HisZ"/>
</dbReference>
<name>Q6SHJ4_9BACT</name>
<dbReference type="Gene3D" id="3.30.930.10">
    <property type="entry name" value="Bira Bifunctional Protein, Domain 2"/>
    <property type="match status" value="1"/>
</dbReference>
<dbReference type="InterPro" id="IPR045864">
    <property type="entry name" value="aa-tRNA-synth_II/BPL/LPL"/>
</dbReference>
<feature type="binding site" evidence="1">
    <location>
        <begin position="61"/>
        <end position="63"/>
    </location>
    <ligand>
        <name>L-histidine</name>
        <dbReference type="ChEBI" id="CHEBI:57595"/>
    </ligand>
</feature>
<dbReference type="PIRSF" id="PIRSF001549">
    <property type="entry name" value="His-tRNA_synth"/>
    <property type="match status" value="1"/>
</dbReference>
<dbReference type="InterPro" id="IPR041715">
    <property type="entry name" value="HisRS-like_core"/>
</dbReference>
<feature type="domain" description="Class II Histidinyl-tRNA synthetase (HisRS)-like catalytic core" evidence="2">
    <location>
        <begin position="4"/>
        <end position="351"/>
    </location>
</feature>
<organism evidence="3">
    <name type="scientific">uncultured marine bacterium 314</name>
    <dbReference type="NCBI Taxonomy" id="257387"/>
    <lineage>
        <taxon>Bacteria</taxon>
        <taxon>environmental samples</taxon>
    </lineage>
</organism>
<evidence type="ECO:0000256" key="1">
    <source>
        <dbReference type="PIRSR" id="PIRSR001549-1"/>
    </source>
</evidence>
<reference evidence="3" key="2">
    <citation type="submission" date="2003-12" db="EMBL/GenBank/DDBJ databases">
        <title>Monterey Bay Coastal Ocean Microbial Observatory environmental clone sequencing.</title>
        <authorList>
            <person name="DeLong E.F."/>
        </authorList>
    </citation>
    <scope>NUCLEOTIDE SEQUENCE</scope>
</reference>
<reference evidence="3" key="1">
    <citation type="submission" date="2003-11" db="EMBL/GenBank/DDBJ databases">
        <authorList>
            <person name="Heidelberg J.F."/>
            <person name="Eisen J.A."/>
            <person name="Nelson W.C."/>
            <person name="DeLong E.F."/>
        </authorList>
    </citation>
    <scope>NUCLEOTIDE SEQUENCE</scope>
</reference>
<dbReference type="AlphaFoldDB" id="Q6SHJ4"/>
<dbReference type="GO" id="GO:0006427">
    <property type="term" value="P:histidyl-tRNA aminoacylation"/>
    <property type="evidence" value="ECO:0007669"/>
    <property type="project" value="TreeGrafter"/>
</dbReference>
<feature type="binding site" evidence="1">
    <location>
        <position position="106"/>
    </location>
    <ligand>
        <name>L-histidine</name>
        <dbReference type="ChEBI" id="CHEBI:57595"/>
    </ligand>
</feature>
<protein>
    <submittedName>
        <fullName evidence="3">ATP phosphoribosyltransferase regulatory subunit, putative</fullName>
    </submittedName>
</protein>
<evidence type="ECO:0000313" key="3">
    <source>
        <dbReference type="EMBL" id="AAR37627.1"/>
    </source>
</evidence>
<dbReference type="GO" id="GO:0005737">
    <property type="term" value="C:cytoplasm"/>
    <property type="evidence" value="ECO:0007669"/>
    <property type="project" value="InterPro"/>
</dbReference>
<dbReference type="Pfam" id="PF13393">
    <property type="entry name" value="tRNA-synt_His"/>
    <property type="match status" value="1"/>
</dbReference>
<dbReference type="PANTHER" id="PTHR43707:SF1">
    <property type="entry name" value="HISTIDINE--TRNA LIGASE, MITOCHONDRIAL-RELATED"/>
    <property type="match status" value="1"/>
</dbReference>
<gene>
    <name evidence="3" type="ORF">MBMO_EBAC750-09G06.42</name>
</gene>
<dbReference type="GO" id="GO:0004821">
    <property type="term" value="F:histidine-tRNA ligase activity"/>
    <property type="evidence" value="ECO:0007669"/>
    <property type="project" value="TreeGrafter"/>
</dbReference>
<feature type="binding site" evidence="1">
    <location>
        <begin position="301"/>
        <end position="302"/>
    </location>
    <ligand>
        <name>L-histidine</name>
        <dbReference type="ChEBI" id="CHEBI:57595"/>
    </ligand>
</feature>
<dbReference type="SUPFAM" id="SSF55681">
    <property type="entry name" value="Class II aaRS and biotin synthetases"/>
    <property type="match status" value="1"/>
</dbReference>